<dbReference type="KEGG" id="mtm:MYCTH_95278"/>
<dbReference type="Proteomes" id="UP000007322">
    <property type="component" value="Chromosome 4"/>
</dbReference>
<sequence>MTLRSLAHRLALSSYLGFAPGLPSSHNDRSPSGMLLVHTDILERYPTDHPWYEGATSYNSVPNSADPMPDAGSRNNPLSARWSSLSIHLPFKKNEERTGKLIPHELRQRLIFVYSPAETLPNNGILDPGIGGGGKTDLVLVGECIALLDASRALAAFGRLLRCPKAPRLSPSTGGPFSRAGRTRPAWTRYTYDRVAAAISSLFRPYSGTLASPSYLAAAPTRVSPLNNVALPASEWDHVVRYHSTHAEIEQGFEEIRDEALGESKVTNHQAMSGQCGKAGQFEVVLEPYTAQATLPSW</sequence>
<dbReference type="AlphaFoldDB" id="G2QGR0"/>
<dbReference type="EMBL" id="CP003005">
    <property type="protein sequence ID" value="AEO58622.1"/>
    <property type="molecule type" value="Genomic_DNA"/>
</dbReference>
<gene>
    <name evidence="1" type="ORF">MYCTH_95278</name>
</gene>
<protein>
    <submittedName>
        <fullName evidence="1">Uncharacterized protein</fullName>
    </submittedName>
</protein>
<dbReference type="OrthoDB" id="10004862at2759"/>
<proteinExistence type="predicted"/>
<dbReference type="RefSeq" id="XP_003663867.1">
    <property type="nucleotide sequence ID" value="XM_003663819.1"/>
</dbReference>
<dbReference type="GeneID" id="11510217"/>
<name>G2QGR0_THET4</name>
<evidence type="ECO:0000313" key="2">
    <source>
        <dbReference type="Proteomes" id="UP000007322"/>
    </source>
</evidence>
<dbReference type="VEuPathDB" id="FungiDB:MYCTH_95278"/>
<evidence type="ECO:0000313" key="1">
    <source>
        <dbReference type="EMBL" id="AEO58622.1"/>
    </source>
</evidence>
<dbReference type="InParanoid" id="G2QGR0"/>
<keyword evidence="2" id="KW-1185">Reference proteome</keyword>
<reference evidence="1 2" key="1">
    <citation type="journal article" date="2011" name="Nat. Biotechnol.">
        <title>Comparative genomic analysis of the thermophilic biomass-degrading fungi Myceliophthora thermophila and Thielavia terrestris.</title>
        <authorList>
            <person name="Berka R.M."/>
            <person name="Grigoriev I.V."/>
            <person name="Otillar R."/>
            <person name="Salamov A."/>
            <person name="Grimwood J."/>
            <person name="Reid I."/>
            <person name="Ishmael N."/>
            <person name="John T."/>
            <person name="Darmond C."/>
            <person name="Moisan M.-C."/>
            <person name="Henrissat B."/>
            <person name="Coutinho P.M."/>
            <person name="Lombard V."/>
            <person name="Natvig D.O."/>
            <person name="Lindquist E."/>
            <person name="Schmutz J."/>
            <person name="Lucas S."/>
            <person name="Harris P."/>
            <person name="Powlowski J."/>
            <person name="Bellemare A."/>
            <person name="Taylor D."/>
            <person name="Butler G."/>
            <person name="de Vries R.P."/>
            <person name="Allijn I.E."/>
            <person name="van den Brink J."/>
            <person name="Ushinsky S."/>
            <person name="Storms R."/>
            <person name="Powell A.J."/>
            <person name="Paulsen I.T."/>
            <person name="Elbourne L.D.H."/>
            <person name="Baker S.E."/>
            <person name="Magnuson J."/>
            <person name="LaBoissiere S."/>
            <person name="Clutterbuck A.J."/>
            <person name="Martinez D."/>
            <person name="Wogulis M."/>
            <person name="de Leon A.L."/>
            <person name="Rey M.W."/>
            <person name="Tsang A."/>
        </authorList>
    </citation>
    <scope>NUCLEOTIDE SEQUENCE [LARGE SCALE GENOMIC DNA]</scope>
    <source>
        <strain evidence="2">ATCC 42464 / BCRC 31852 / DSM 1799</strain>
    </source>
</reference>
<accession>G2QGR0</accession>
<dbReference type="HOGENOM" id="CLU_934413_0_0_1"/>
<organism evidence="1 2">
    <name type="scientific">Thermothelomyces thermophilus (strain ATCC 42464 / BCRC 31852 / DSM 1799)</name>
    <name type="common">Sporotrichum thermophile</name>
    <dbReference type="NCBI Taxonomy" id="573729"/>
    <lineage>
        <taxon>Eukaryota</taxon>
        <taxon>Fungi</taxon>
        <taxon>Dikarya</taxon>
        <taxon>Ascomycota</taxon>
        <taxon>Pezizomycotina</taxon>
        <taxon>Sordariomycetes</taxon>
        <taxon>Sordariomycetidae</taxon>
        <taxon>Sordariales</taxon>
        <taxon>Chaetomiaceae</taxon>
        <taxon>Thermothelomyces</taxon>
    </lineage>
</organism>